<comment type="caution">
    <text evidence="1">The sequence shown here is derived from an EMBL/GenBank/DDBJ whole genome shotgun (WGS) entry which is preliminary data.</text>
</comment>
<accession>A0A4V6I7R5</accession>
<dbReference type="AlphaFoldDB" id="A0A4V6I7R5"/>
<name>A0A4V6I7R5_STECR</name>
<sequence>MAKVELAKRIRHCEIQCLLAKKAKTQCQQIRECEQNTKLGPAKDGSVACDARELPDYETVLHGLLNALLQPQIYWNTCLINYRSFINLRSLR</sequence>
<evidence type="ECO:0000313" key="1">
    <source>
        <dbReference type="EMBL" id="TMS36233.1"/>
    </source>
</evidence>
<reference evidence="1 2" key="2">
    <citation type="journal article" date="2019" name="G3 (Bethesda)">
        <title>Hybrid Assembly of the Genome of the Entomopathogenic Nematode Steinernema carpocapsae Identifies the X-Chromosome.</title>
        <authorList>
            <person name="Serra L."/>
            <person name="Macchietto M."/>
            <person name="Macias-Munoz A."/>
            <person name="McGill C.J."/>
            <person name="Rodriguez I.M."/>
            <person name="Rodriguez B."/>
            <person name="Murad R."/>
            <person name="Mortazavi A."/>
        </authorList>
    </citation>
    <scope>NUCLEOTIDE SEQUENCE [LARGE SCALE GENOMIC DNA]</scope>
    <source>
        <strain evidence="1 2">ALL</strain>
    </source>
</reference>
<gene>
    <name evidence="1" type="ORF">L596_003448</name>
</gene>
<evidence type="ECO:0000313" key="2">
    <source>
        <dbReference type="Proteomes" id="UP000298663"/>
    </source>
</evidence>
<protein>
    <submittedName>
        <fullName evidence="1">Uncharacterized protein</fullName>
    </submittedName>
</protein>
<dbReference type="EMBL" id="AZBU02000001">
    <property type="protein sequence ID" value="TMS36233.1"/>
    <property type="molecule type" value="Genomic_DNA"/>
</dbReference>
<organism evidence="1 2">
    <name type="scientific">Steinernema carpocapsae</name>
    <name type="common">Entomopathogenic nematode</name>
    <dbReference type="NCBI Taxonomy" id="34508"/>
    <lineage>
        <taxon>Eukaryota</taxon>
        <taxon>Metazoa</taxon>
        <taxon>Ecdysozoa</taxon>
        <taxon>Nematoda</taxon>
        <taxon>Chromadorea</taxon>
        <taxon>Rhabditida</taxon>
        <taxon>Tylenchina</taxon>
        <taxon>Panagrolaimomorpha</taxon>
        <taxon>Strongyloidoidea</taxon>
        <taxon>Steinernematidae</taxon>
        <taxon>Steinernema</taxon>
    </lineage>
</organism>
<dbReference type="Proteomes" id="UP000298663">
    <property type="component" value="Chromosome X"/>
</dbReference>
<proteinExistence type="predicted"/>
<keyword evidence="2" id="KW-1185">Reference proteome</keyword>
<dbReference type="EMBL" id="CM016762">
    <property type="protein sequence ID" value="TMS36233.1"/>
    <property type="molecule type" value="Genomic_DNA"/>
</dbReference>
<reference evidence="1 2" key="1">
    <citation type="journal article" date="2015" name="Genome Biol.">
        <title>Comparative genomics of Steinernema reveals deeply conserved gene regulatory networks.</title>
        <authorList>
            <person name="Dillman A.R."/>
            <person name="Macchietto M."/>
            <person name="Porter C.F."/>
            <person name="Rogers A."/>
            <person name="Williams B."/>
            <person name="Antoshechkin I."/>
            <person name="Lee M.M."/>
            <person name="Goodwin Z."/>
            <person name="Lu X."/>
            <person name="Lewis E.E."/>
            <person name="Goodrich-Blair H."/>
            <person name="Stock S.P."/>
            <person name="Adams B.J."/>
            <person name="Sternberg P.W."/>
            <person name="Mortazavi A."/>
        </authorList>
    </citation>
    <scope>NUCLEOTIDE SEQUENCE [LARGE SCALE GENOMIC DNA]</scope>
    <source>
        <strain evidence="1 2">ALL</strain>
    </source>
</reference>